<protein>
    <submittedName>
        <fullName evidence="1">Uncharacterized protein</fullName>
    </submittedName>
</protein>
<sequence length="46" mass="5472">MEQIDDSDEINIGFHQVARFFVCGMIGRFWYAEDIIIGVIIFNWDF</sequence>
<name>A0A382I3S4_9ZZZZ</name>
<dbReference type="EMBL" id="UINC01064999">
    <property type="protein sequence ID" value="SVB94208.1"/>
    <property type="molecule type" value="Genomic_DNA"/>
</dbReference>
<accession>A0A382I3S4</accession>
<evidence type="ECO:0000313" key="1">
    <source>
        <dbReference type="EMBL" id="SVB94208.1"/>
    </source>
</evidence>
<dbReference type="AlphaFoldDB" id="A0A382I3S4"/>
<gene>
    <name evidence="1" type="ORF">METZ01_LOCUS247062</name>
</gene>
<proteinExistence type="predicted"/>
<reference evidence="1" key="1">
    <citation type="submission" date="2018-05" db="EMBL/GenBank/DDBJ databases">
        <authorList>
            <person name="Lanie J.A."/>
            <person name="Ng W.-L."/>
            <person name="Kazmierczak K.M."/>
            <person name="Andrzejewski T.M."/>
            <person name="Davidsen T.M."/>
            <person name="Wayne K.J."/>
            <person name="Tettelin H."/>
            <person name="Glass J.I."/>
            <person name="Rusch D."/>
            <person name="Podicherti R."/>
            <person name="Tsui H.-C.T."/>
            <person name="Winkler M.E."/>
        </authorList>
    </citation>
    <scope>NUCLEOTIDE SEQUENCE</scope>
</reference>
<organism evidence="1">
    <name type="scientific">marine metagenome</name>
    <dbReference type="NCBI Taxonomy" id="408172"/>
    <lineage>
        <taxon>unclassified sequences</taxon>
        <taxon>metagenomes</taxon>
        <taxon>ecological metagenomes</taxon>
    </lineage>
</organism>